<name>A0A1Y3ATI7_EURMA</name>
<dbReference type="GO" id="GO:0008270">
    <property type="term" value="F:zinc ion binding"/>
    <property type="evidence" value="ECO:0007669"/>
    <property type="project" value="UniProtKB-KW"/>
</dbReference>
<dbReference type="EMBL" id="MUJZ01062469">
    <property type="protein sequence ID" value="OTF71124.1"/>
    <property type="molecule type" value="Genomic_DNA"/>
</dbReference>
<dbReference type="PROSITE" id="PS00028">
    <property type="entry name" value="ZINC_FINGER_C2H2_1"/>
    <property type="match status" value="1"/>
</dbReference>
<dbReference type="Gene3D" id="3.30.160.60">
    <property type="entry name" value="Classic Zinc Finger"/>
    <property type="match status" value="1"/>
</dbReference>
<evidence type="ECO:0000256" key="2">
    <source>
        <dbReference type="ARBA" id="ARBA00037930"/>
    </source>
</evidence>
<reference evidence="6 7" key="1">
    <citation type="submission" date="2017-03" db="EMBL/GenBank/DDBJ databases">
        <title>Genome Survey of Euroglyphus maynei.</title>
        <authorList>
            <person name="Arlian L.G."/>
            <person name="Morgan M.S."/>
            <person name="Rider S.D."/>
        </authorList>
    </citation>
    <scope>NUCLEOTIDE SEQUENCE [LARGE SCALE GENOMIC DNA]</scope>
    <source>
        <strain evidence="6">Arlian Lab</strain>
        <tissue evidence="6">Whole body</tissue>
    </source>
</reference>
<feature type="compositionally biased region" description="Low complexity" evidence="4">
    <location>
        <begin position="450"/>
        <end position="471"/>
    </location>
</feature>
<dbReference type="GO" id="GO:0006357">
    <property type="term" value="P:regulation of transcription by RNA polymerase II"/>
    <property type="evidence" value="ECO:0007669"/>
    <property type="project" value="TreeGrafter"/>
</dbReference>
<dbReference type="PROSITE" id="PS50157">
    <property type="entry name" value="ZINC_FINGER_C2H2_2"/>
    <property type="match status" value="1"/>
</dbReference>
<dbReference type="OrthoDB" id="6512647at2759"/>
<gene>
    <name evidence="6" type="ORF">BLA29_004090</name>
</gene>
<protein>
    <recommendedName>
        <fullName evidence="5">C2H2-type domain-containing protein</fullName>
    </recommendedName>
</protein>
<feature type="region of interest" description="Disordered" evidence="4">
    <location>
        <begin position="426"/>
        <end position="471"/>
    </location>
</feature>
<dbReference type="PANTHER" id="PTHR46541">
    <property type="entry name" value="ZINC FINGER PROTEIN AEBP2"/>
    <property type="match status" value="1"/>
</dbReference>
<evidence type="ECO:0000313" key="7">
    <source>
        <dbReference type="Proteomes" id="UP000194236"/>
    </source>
</evidence>
<sequence>MTTKIVQNDKEPMWKPIETSNHQESDNKLKHIESTTNVKQQNIPDDLETTITNADDLLNQTIVQENDNDIDDEILQFSKEIEAVIPNIRFDGLDLALKAMYCDHEQDKTTDVDQQSSMDGDDERDDQPGLSTNGFEFGFDFPMDQSSSNSNHCLNKSDSFADSFEMSIRTQQGKATTDMQTMIKQIKMKAQSIHKNNKASIAKKQQTFCCQWHDCDWPDSDDEDCSNSSTEDDNQSSKISSIATRRRSRRFQSDSGCSSMMSSDNYHSSSRRSSKKNSINNDNSNNEKLEKFVCLWRGCKVFGKPSLSRNWIERHVLEQHSGPKPFKCIVDGCGQRFRTQNQLEKHVNMHFKTNPPQQLQSLSPDLQQISMMKKIPTPSSSFLLNSSFSPSSSLSMIESNRPTTDSCCKCQCHSFLLSNHHCDNSSMSSLSNQDDQHHQQTTTLKRTNPSPSVDSVISLHSSCSSSSDVAQ</sequence>
<keyword evidence="3" id="KW-0862">Zinc</keyword>
<dbReference type="SUPFAM" id="SSF57667">
    <property type="entry name" value="beta-beta-alpha zinc fingers"/>
    <property type="match status" value="1"/>
</dbReference>
<dbReference type="InterPro" id="IPR052130">
    <property type="entry name" value="AEBP2/jing_C2H2-ZnF"/>
</dbReference>
<dbReference type="GO" id="GO:0035098">
    <property type="term" value="C:ESC/E(Z) complex"/>
    <property type="evidence" value="ECO:0007669"/>
    <property type="project" value="TreeGrafter"/>
</dbReference>
<keyword evidence="7" id="KW-1185">Reference proteome</keyword>
<organism evidence="6 7">
    <name type="scientific">Euroglyphus maynei</name>
    <name type="common">Mayne's house dust mite</name>
    <dbReference type="NCBI Taxonomy" id="6958"/>
    <lineage>
        <taxon>Eukaryota</taxon>
        <taxon>Metazoa</taxon>
        <taxon>Ecdysozoa</taxon>
        <taxon>Arthropoda</taxon>
        <taxon>Chelicerata</taxon>
        <taxon>Arachnida</taxon>
        <taxon>Acari</taxon>
        <taxon>Acariformes</taxon>
        <taxon>Sarcoptiformes</taxon>
        <taxon>Astigmata</taxon>
        <taxon>Psoroptidia</taxon>
        <taxon>Analgoidea</taxon>
        <taxon>Pyroglyphidae</taxon>
        <taxon>Pyroglyphinae</taxon>
        <taxon>Euroglyphus</taxon>
    </lineage>
</organism>
<dbReference type="AlphaFoldDB" id="A0A1Y3ATI7"/>
<comment type="similarity">
    <text evidence="2">Belongs to the AEBP2/jing C2H2-type zinc-finger family.</text>
</comment>
<feature type="compositionally biased region" description="Acidic residues" evidence="4">
    <location>
        <begin position="223"/>
        <end position="234"/>
    </location>
</feature>
<evidence type="ECO:0000313" key="6">
    <source>
        <dbReference type="EMBL" id="OTF71124.1"/>
    </source>
</evidence>
<feature type="region of interest" description="Disordered" evidence="4">
    <location>
        <begin position="106"/>
        <end position="133"/>
    </location>
</feature>
<proteinExistence type="inferred from homology"/>
<evidence type="ECO:0000256" key="3">
    <source>
        <dbReference type="PROSITE-ProRule" id="PRU00042"/>
    </source>
</evidence>
<dbReference type="Proteomes" id="UP000194236">
    <property type="component" value="Unassembled WGS sequence"/>
</dbReference>
<dbReference type="SMART" id="SM00355">
    <property type="entry name" value="ZnF_C2H2"/>
    <property type="match status" value="2"/>
</dbReference>
<dbReference type="InterPro" id="IPR013087">
    <property type="entry name" value="Znf_C2H2_type"/>
</dbReference>
<dbReference type="GO" id="GO:0006325">
    <property type="term" value="P:chromatin organization"/>
    <property type="evidence" value="ECO:0007669"/>
    <property type="project" value="UniProtKB-KW"/>
</dbReference>
<dbReference type="InterPro" id="IPR036236">
    <property type="entry name" value="Znf_C2H2_sf"/>
</dbReference>
<feature type="non-terminal residue" evidence="6">
    <location>
        <position position="471"/>
    </location>
</feature>
<feature type="region of interest" description="Disordered" evidence="4">
    <location>
        <begin position="223"/>
        <end position="283"/>
    </location>
</feature>
<evidence type="ECO:0000256" key="4">
    <source>
        <dbReference type="SAM" id="MobiDB-lite"/>
    </source>
</evidence>
<accession>A0A1Y3ATI7</accession>
<evidence type="ECO:0000259" key="5">
    <source>
        <dbReference type="PROSITE" id="PS50157"/>
    </source>
</evidence>
<evidence type="ECO:0000256" key="1">
    <source>
        <dbReference type="ARBA" id="ARBA00022853"/>
    </source>
</evidence>
<feature type="compositionally biased region" description="Low complexity" evidence="4">
    <location>
        <begin position="253"/>
        <end position="268"/>
    </location>
</feature>
<feature type="domain" description="C2H2-type" evidence="5">
    <location>
        <begin position="326"/>
        <end position="355"/>
    </location>
</feature>
<dbReference type="PANTHER" id="PTHR46541:SF1">
    <property type="entry name" value="ZINC FINGER PROTEIN AEBP2"/>
    <property type="match status" value="1"/>
</dbReference>
<keyword evidence="1" id="KW-0156">Chromatin regulator</keyword>
<keyword evidence="3" id="KW-0479">Metal-binding</keyword>
<comment type="caution">
    <text evidence="6">The sequence shown here is derived from an EMBL/GenBank/DDBJ whole genome shotgun (WGS) entry which is preliminary data.</text>
</comment>
<keyword evidence="3" id="KW-0863">Zinc-finger</keyword>